<protein>
    <submittedName>
        <fullName evidence="1">Uncharacterized protein</fullName>
    </submittedName>
</protein>
<gene>
    <name evidence="1" type="ORF">GCM10025868_41950</name>
</gene>
<reference evidence="2" key="1">
    <citation type="journal article" date="2019" name="Int. J. Syst. Evol. Microbiol.">
        <title>The Global Catalogue of Microorganisms (GCM) 10K type strain sequencing project: providing services to taxonomists for standard genome sequencing and annotation.</title>
        <authorList>
            <consortium name="The Broad Institute Genomics Platform"/>
            <consortium name="The Broad Institute Genome Sequencing Center for Infectious Disease"/>
            <person name="Wu L."/>
            <person name="Ma J."/>
        </authorList>
    </citation>
    <scope>NUCLEOTIDE SEQUENCE [LARGE SCALE GENOMIC DNA]</scope>
    <source>
        <strain evidence="2">NBRC 108730</strain>
    </source>
</reference>
<proteinExistence type="predicted"/>
<accession>A0ABQ6JQF9</accession>
<organism evidence="1 2">
    <name type="scientific">Angustibacter aerolatus</name>
    <dbReference type="NCBI Taxonomy" id="1162965"/>
    <lineage>
        <taxon>Bacteria</taxon>
        <taxon>Bacillati</taxon>
        <taxon>Actinomycetota</taxon>
        <taxon>Actinomycetes</taxon>
        <taxon>Kineosporiales</taxon>
        <taxon>Kineosporiaceae</taxon>
    </lineage>
</organism>
<evidence type="ECO:0000313" key="1">
    <source>
        <dbReference type="EMBL" id="GMA88945.1"/>
    </source>
</evidence>
<comment type="caution">
    <text evidence="1">The sequence shown here is derived from an EMBL/GenBank/DDBJ whole genome shotgun (WGS) entry which is preliminary data.</text>
</comment>
<dbReference type="EMBL" id="BSUZ01000001">
    <property type="protein sequence ID" value="GMA88945.1"/>
    <property type="molecule type" value="Genomic_DNA"/>
</dbReference>
<sequence>MTLGTRHALSTSEVLGHLVRMQARSALGDLDGAAGHADAVDVLAARHERPLAGVFTAGFRALRLAVTGAADPLVDAACTDLARRLDGSGMPGVADGLVPLARLCLRVSRSAQGAPVTSRAAQGAPVPNPVAQGAPVPAVFGPYAPWAEPLLLLDAGRRDDARRALLATPEPGPSLVLEALWCLTAHAAVRLGERETAERAAAALAPAAGHLAGAGSGMLSAGTVDAHLAEVAASG</sequence>
<dbReference type="Proteomes" id="UP001157017">
    <property type="component" value="Unassembled WGS sequence"/>
</dbReference>
<evidence type="ECO:0000313" key="2">
    <source>
        <dbReference type="Proteomes" id="UP001157017"/>
    </source>
</evidence>
<keyword evidence="2" id="KW-1185">Reference proteome</keyword>
<name>A0ABQ6JQF9_9ACTN</name>